<sequence length="67" mass="8354">TRAFELSTLFLYFLQFRQFRQFYFYSPSFYRHIYKKIISADMTIQKNKTRNILPDLISHTDKKLYPY</sequence>
<reference evidence="1 2" key="1">
    <citation type="submission" date="2018-08" db="EMBL/GenBank/DDBJ databases">
        <title>A genome reference for cultivated species of the human gut microbiota.</title>
        <authorList>
            <person name="Zou Y."/>
            <person name="Xue W."/>
            <person name="Luo G."/>
        </authorList>
    </citation>
    <scope>NUCLEOTIDE SEQUENCE [LARGE SCALE GENOMIC DNA]</scope>
    <source>
        <strain evidence="1 2">AM22-22</strain>
    </source>
</reference>
<feature type="non-terminal residue" evidence="1">
    <location>
        <position position="1"/>
    </location>
</feature>
<accession>A0A414SS27</accession>
<name>A0A414SS27_9FIRM</name>
<evidence type="ECO:0000313" key="2">
    <source>
        <dbReference type="Proteomes" id="UP000284095"/>
    </source>
</evidence>
<dbReference type="EMBL" id="QRIC01000027">
    <property type="protein sequence ID" value="RHG23959.1"/>
    <property type="molecule type" value="Genomic_DNA"/>
</dbReference>
<proteinExistence type="predicted"/>
<keyword evidence="2" id="KW-1185">Reference proteome</keyword>
<organism evidence="1 2">
    <name type="scientific">Dorea longicatena</name>
    <dbReference type="NCBI Taxonomy" id="88431"/>
    <lineage>
        <taxon>Bacteria</taxon>
        <taxon>Bacillati</taxon>
        <taxon>Bacillota</taxon>
        <taxon>Clostridia</taxon>
        <taxon>Lachnospirales</taxon>
        <taxon>Lachnospiraceae</taxon>
        <taxon>Dorea</taxon>
    </lineage>
</organism>
<gene>
    <name evidence="1" type="ORF">DW265_11090</name>
</gene>
<dbReference type="Proteomes" id="UP000284095">
    <property type="component" value="Unassembled WGS sequence"/>
</dbReference>
<evidence type="ECO:0000313" key="1">
    <source>
        <dbReference type="EMBL" id="RHG23959.1"/>
    </source>
</evidence>
<dbReference type="AlphaFoldDB" id="A0A414SS27"/>
<protein>
    <submittedName>
        <fullName evidence="1">Uncharacterized protein</fullName>
    </submittedName>
</protein>
<comment type="caution">
    <text evidence="1">The sequence shown here is derived from an EMBL/GenBank/DDBJ whole genome shotgun (WGS) entry which is preliminary data.</text>
</comment>